<feature type="transmembrane region" description="Helical" evidence="9">
    <location>
        <begin position="401"/>
        <end position="422"/>
    </location>
</feature>
<evidence type="ECO:0000313" key="10">
    <source>
        <dbReference type="Proteomes" id="UP000515121"/>
    </source>
</evidence>
<comment type="domain">
    <text evidence="8">The C-terminus contains a calmodulin-binding domain, which binds calmodulin in a calcium-dependent fashion.</text>
</comment>
<name>A0A6P5WRR9_DURZI</name>
<dbReference type="GO" id="GO:0016020">
    <property type="term" value="C:membrane"/>
    <property type="evidence" value="ECO:0007669"/>
    <property type="project" value="UniProtKB-SubCell"/>
</dbReference>
<evidence type="ECO:0000256" key="8">
    <source>
        <dbReference type="RuleBase" id="RU280816"/>
    </source>
</evidence>
<dbReference type="OrthoDB" id="1388414at2759"/>
<keyword evidence="7 8" id="KW-0568">Pathogenesis-related protein</keyword>
<sequence length="502" mass="57677">MAEGGTTLEYTPTWVVAVVCSVIVFISLAAERMLHFFGKYLKKKNQKPLFKALQKIKEELMLLGFISLLLTVFRDSIAKICISKDLADRGLPCQENKELITAHFQTLFSFFFHHGIGRRLLAEDSDTAAYCTALGKAPLLSTTALHHLHIFIFVLAVAHVTFCALTILFGSTKIHQWKSWEDHAKDMEYDPEGGIGKTKITQVQEHDFIRNRFLGIGKNSELQAWVYSFCKQFYGSVTESDYITLRLGFIMTHCRGNPKFNFHNYMMRALEADFKKVVGISWYLWAFVTIFLLLNFVGWHTYFWIAFIPFILLLAVGTKLEHIITQLAQEVAERHIAVEGELVVQPSDNHFWFNSPRLVLRLIHIILFQNSFEMAFFAWIWVQYGFNSCMMGQVRFIIPRLVIGVFVQFVCSYSTLPLYAFVTQMGSSYTEAIFEEHIREGLVGWARKAKKNNKGNAFKRSANGFGQVGRKEESPLVLEMAMVDEKESAVWDDRTIEIESKL</sequence>
<keyword evidence="8" id="KW-0112">Calmodulin-binding</keyword>
<evidence type="ECO:0000256" key="4">
    <source>
        <dbReference type="ARBA" id="ARBA00022821"/>
    </source>
</evidence>
<evidence type="ECO:0000256" key="2">
    <source>
        <dbReference type="ARBA" id="ARBA00006574"/>
    </source>
</evidence>
<dbReference type="GO" id="GO:0006952">
    <property type="term" value="P:defense response"/>
    <property type="evidence" value="ECO:0007669"/>
    <property type="project" value="UniProtKB-KW"/>
</dbReference>
<gene>
    <name evidence="11" type="primary">LOC111276721</name>
    <name evidence="8" type="synonym">MLO</name>
</gene>
<dbReference type="GO" id="GO:0005516">
    <property type="term" value="F:calmodulin binding"/>
    <property type="evidence" value="ECO:0007669"/>
    <property type="project" value="UniProtKB-KW"/>
</dbReference>
<evidence type="ECO:0000256" key="3">
    <source>
        <dbReference type="ARBA" id="ARBA00022692"/>
    </source>
</evidence>
<evidence type="ECO:0000256" key="9">
    <source>
        <dbReference type="SAM" id="Phobius"/>
    </source>
</evidence>
<dbReference type="PANTHER" id="PTHR31942">
    <property type="entry name" value="MLO-LIKE PROTEIN 1"/>
    <property type="match status" value="1"/>
</dbReference>
<dbReference type="RefSeq" id="XP_022718216.1">
    <property type="nucleotide sequence ID" value="XM_022862481.1"/>
</dbReference>
<comment type="function">
    <text evidence="8">May be involved in modulation of pathogen defense and leaf cell death.</text>
</comment>
<evidence type="ECO:0000256" key="7">
    <source>
        <dbReference type="ARBA" id="ARBA00023265"/>
    </source>
</evidence>
<dbReference type="PANTHER" id="PTHR31942:SF74">
    <property type="entry name" value="MLO-LIKE PROTEIN 15"/>
    <property type="match status" value="1"/>
</dbReference>
<feature type="transmembrane region" description="Helical" evidence="9">
    <location>
        <begin position="358"/>
        <end position="381"/>
    </location>
</feature>
<feature type="transmembrane region" description="Helical" evidence="9">
    <location>
        <begin position="277"/>
        <end position="296"/>
    </location>
</feature>
<protein>
    <recommendedName>
        <fullName evidence="8">MLO-like protein</fullName>
    </recommendedName>
</protein>
<evidence type="ECO:0000313" key="11">
    <source>
        <dbReference type="RefSeq" id="XP_022718216.1"/>
    </source>
</evidence>
<evidence type="ECO:0000256" key="1">
    <source>
        <dbReference type="ARBA" id="ARBA00004141"/>
    </source>
</evidence>
<feature type="transmembrane region" description="Helical" evidence="9">
    <location>
        <begin position="14"/>
        <end position="38"/>
    </location>
</feature>
<evidence type="ECO:0000256" key="5">
    <source>
        <dbReference type="ARBA" id="ARBA00022989"/>
    </source>
</evidence>
<proteinExistence type="inferred from homology"/>
<dbReference type="KEGG" id="dzi:111276721"/>
<dbReference type="GeneID" id="111276721"/>
<dbReference type="Proteomes" id="UP000515121">
    <property type="component" value="Unplaced"/>
</dbReference>
<dbReference type="Pfam" id="PF03094">
    <property type="entry name" value="Mlo"/>
    <property type="match status" value="1"/>
</dbReference>
<feature type="transmembrane region" description="Helical" evidence="9">
    <location>
        <begin position="302"/>
        <end position="320"/>
    </location>
</feature>
<keyword evidence="6 8" id="KW-0472">Membrane</keyword>
<organism evidence="10 11">
    <name type="scientific">Durio zibethinus</name>
    <name type="common">Durian</name>
    <dbReference type="NCBI Taxonomy" id="66656"/>
    <lineage>
        <taxon>Eukaryota</taxon>
        <taxon>Viridiplantae</taxon>
        <taxon>Streptophyta</taxon>
        <taxon>Embryophyta</taxon>
        <taxon>Tracheophyta</taxon>
        <taxon>Spermatophyta</taxon>
        <taxon>Magnoliopsida</taxon>
        <taxon>eudicotyledons</taxon>
        <taxon>Gunneridae</taxon>
        <taxon>Pentapetalae</taxon>
        <taxon>rosids</taxon>
        <taxon>malvids</taxon>
        <taxon>Malvales</taxon>
        <taxon>Malvaceae</taxon>
        <taxon>Helicteroideae</taxon>
        <taxon>Durio</taxon>
    </lineage>
</organism>
<dbReference type="InterPro" id="IPR004326">
    <property type="entry name" value="Mlo"/>
</dbReference>
<keyword evidence="10" id="KW-1185">Reference proteome</keyword>
<comment type="similarity">
    <text evidence="2 8">Belongs to the MLO family.</text>
</comment>
<evidence type="ECO:0000256" key="6">
    <source>
        <dbReference type="ARBA" id="ARBA00023136"/>
    </source>
</evidence>
<keyword evidence="4 8" id="KW-0611">Plant defense</keyword>
<reference evidence="11" key="1">
    <citation type="submission" date="2025-08" db="UniProtKB">
        <authorList>
            <consortium name="RefSeq"/>
        </authorList>
    </citation>
    <scope>IDENTIFICATION</scope>
    <source>
        <tissue evidence="11">Fruit stalk</tissue>
    </source>
</reference>
<feature type="transmembrane region" description="Helical" evidence="9">
    <location>
        <begin position="148"/>
        <end position="169"/>
    </location>
</feature>
<keyword evidence="3 8" id="KW-0812">Transmembrane</keyword>
<comment type="subcellular location">
    <subcellularLocation>
        <location evidence="1 8">Membrane</location>
        <topology evidence="1 8">Multi-pass membrane protein</topology>
    </subcellularLocation>
</comment>
<feature type="transmembrane region" description="Helical" evidence="9">
    <location>
        <begin position="59"/>
        <end position="77"/>
    </location>
</feature>
<dbReference type="AlphaFoldDB" id="A0A6P5WRR9"/>
<accession>A0A6P5WRR9</accession>
<keyword evidence="5 8" id="KW-1133">Transmembrane helix</keyword>